<reference evidence="1" key="1">
    <citation type="submission" date="2022-11" db="EMBL/GenBank/DDBJ databases">
        <title>Genome Sequence of Boeremia exigua.</title>
        <authorList>
            <person name="Buettner E."/>
        </authorList>
    </citation>
    <scope>NUCLEOTIDE SEQUENCE</scope>
    <source>
        <strain evidence="1">CU02</strain>
    </source>
</reference>
<evidence type="ECO:0000313" key="2">
    <source>
        <dbReference type="Proteomes" id="UP001153331"/>
    </source>
</evidence>
<protein>
    <submittedName>
        <fullName evidence="1">Uncharacterized protein</fullName>
    </submittedName>
</protein>
<gene>
    <name evidence="1" type="ORF">OPT61_g10329</name>
</gene>
<evidence type="ECO:0000313" key="1">
    <source>
        <dbReference type="EMBL" id="KAJ8105190.1"/>
    </source>
</evidence>
<organism evidence="1 2">
    <name type="scientific">Boeremia exigua</name>
    <dbReference type="NCBI Taxonomy" id="749465"/>
    <lineage>
        <taxon>Eukaryota</taxon>
        <taxon>Fungi</taxon>
        <taxon>Dikarya</taxon>
        <taxon>Ascomycota</taxon>
        <taxon>Pezizomycotina</taxon>
        <taxon>Dothideomycetes</taxon>
        <taxon>Pleosporomycetidae</taxon>
        <taxon>Pleosporales</taxon>
        <taxon>Pleosporineae</taxon>
        <taxon>Didymellaceae</taxon>
        <taxon>Boeremia</taxon>
    </lineage>
</organism>
<comment type="caution">
    <text evidence="1">The sequence shown here is derived from an EMBL/GenBank/DDBJ whole genome shotgun (WGS) entry which is preliminary data.</text>
</comment>
<name>A0ACC2HQ80_9PLEO</name>
<accession>A0ACC2HQ80</accession>
<keyword evidence="2" id="KW-1185">Reference proteome</keyword>
<dbReference type="Proteomes" id="UP001153331">
    <property type="component" value="Unassembled WGS sequence"/>
</dbReference>
<sequence length="619" mass="67883">MRPAKLIIAGGLLCVSLAHIHPAIAEEPSANLNTLFQYTTSRNHKVISQAVDFVASMQTAPTCTRMAASHLMNECKLLEHAPDFAKSRPEAYLDNVKTEYAAKLAVCELLSAQPPSHASPPLHCDILVPSSQACSRRSWWSQAPSTTDRQCYPEYKEYQYSQCLKTLQSSPQYWTSFSNARQNAVVMCQASRDAIERENHLEMFKNWTEVMGAVSSSIKQTNDGYASLLRDQKQFADELRETQGEFEKEIEAVQNKALATVSTLDSKFQTFLETSISQLITALADGQSAEIVRIRGEMQMFSRDMVVENSQLAKSLTAELQQHHDRAIISLQINHAAQVDSYEVLSGYMNDAQTTASKINDTADSSLTKINTIEHQLESLSSKAEHIAKGFAFFSTLPHLAASLFRGMIATAGAVFILILLYHFSRRLASYTAGACSAAYFLHSCGAYEFLACIAARTSEPHPSSPLLDHLYALNTTQKGVCVVITLWLATYPILRISTAINHVFIRILSSYWIRQYQDNGVTVLLPSVEIPRMAPPVPTHPTPLTPLPYNPLTPHHSTPQSSHSDTPAQPDSAHPQPPSSSTAQTAQTAAQPPSPSPPASSPGPPPAPRDPISAPSPD</sequence>
<dbReference type="EMBL" id="JAPHNI010001613">
    <property type="protein sequence ID" value="KAJ8105190.1"/>
    <property type="molecule type" value="Genomic_DNA"/>
</dbReference>
<proteinExistence type="predicted"/>